<dbReference type="InterPro" id="IPR011989">
    <property type="entry name" value="ARM-like"/>
</dbReference>
<comment type="caution">
    <text evidence="2">The sequence shown here is derived from an EMBL/GenBank/DDBJ whole genome shotgun (WGS) entry which is preliminary data.</text>
</comment>
<dbReference type="AlphaFoldDB" id="A0A9W7BSR1"/>
<dbReference type="Proteomes" id="UP001165085">
    <property type="component" value="Unassembled WGS sequence"/>
</dbReference>
<feature type="compositionally biased region" description="Low complexity" evidence="1">
    <location>
        <begin position="1"/>
        <end position="14"/>
    </location>
</feature>
<dbReference type="OrthoDB" id="10308273at2759"/>
<gene>
    <name evidence="2" type="ORF">TrST_g12687</name>
</gene>
<evidence type="ECO:0000313" key="3">
    <source>
        <dbReference type="Proteomes" id="UP001165085"/>
    </source>
</evidence>
<keyword evidence="3" id="KW-1185">Reference proteome</keyword>
<dbReference type="Gene3D" id="1.25.10.10">
    <property type="entry name" value="Leucine-rich Repeat Variant"/>
    <property type="match status" value="1"/>
</dbReference>
<reference evidence="3" key="1">
    <citation type="journal article" date="2023" name="Commun. Biol.">
        <title>Genome analysis of Parmales, the sister group of diatoms, reveals the evolutionary specialization of diatoms from phago-mixotrophs to photoautotrophs.</title>
        <authorList>
            <person name="Ban H."/>
            <person name="Sato S."/>
            <person name="Yoshikawa S."/>
            <person name="Yamada K."/>
            <person name="Nakamura Y."/>
            <person name="Ichinomiya M."/>
            <person name="Sato N."/>
            <person name="Blanc-Mathieu R."/>
            <person name="Endo H."/>
            <person name="Kuwata A."/>
            <person name="Ogata H."/>
        </authorList>
    </citation>
    <scope>NUCLEOTIDE SEQUENCE [LARGE SCALE GENOMIC DNA]</scope>
    <source>
        <strain evidence="3">NIES 3701</strain>
    </source>
</reference>
<protein>
    <submittedName>
        <fullName evidence="2">Uncharacterized protein</fullName>
    </submittedName>
</protein>
<evidence type="ECO:0000256" key="1">
    <source>
        <dbReference type="SAM" id="MobiDB-lite"/>
    </source>
</evidence>
<proteinExistence type="predicted"/>
<name>A0A9W7BSR1_9STRA</name>
<evidence type="ECO:0000313" key="2">
    <source>
        <dbReference type="EMBL" id="GMH95751.1"/>
    </source>
</evidence>
<feature type="compositionally biased region" description="Polar residues" evidence="1">
    <location>
        <begin position="20"/>
        <end position="31"/>
    </location>
</feature>
<organism evidence="2 3">
    <name type="scientific">Triparma strigata</name>
    <dbReference type="NCBI Taxonomy" id="1606541"/>
    <lineage>
        <taxon>Eukaryota</taxon>
        <taxon>Sar</taxon>
        <taxon>Stramenopiles</taxon>
        <taxon>Ochrophyta</taxon>
        <taxon>Bolidophyceae</taxon>
        <taxon>Parmales</taxon>
        <taxon>Triparmaceae</taxon>
        <taxon>Triparma</taxon>
    </lineage>
</organism>
<dbReference type="InterPro" id="IPR016024">
    <property type="entry name" value="ARM-type_fold"/>
</dbReference>
<sequence length="201" mass="21654">MSTPSSTPSSEPPSADGTETKTMTVTLNLDGSVSDDSAPPSAPPNVAEDASTLVEKLLAVNFEVKHLQLISTLAFGNDNMKKAIASSPLIIKLIGFFTTASDPDVETTKSFCAALRACTINSAKGRAQCRIPELYVSFLKSLKSQPENRDECITTICAVCMNDEENCKLLKEAVGSVDLKDFVDDNEERAKKIKFLEALTE</sequence>
<accession>A0A9W7BSR1</accession>
<feature type="region of interest" description="Disordered" evidence="1">
    <location>
        <begin position="1"/>
        <end position="47"/>
    </location>
</feature>
<dbReference type="SUPFAM" id="SSF48371">
    <property type="entry name" value="ARM repeat"/>
    <property type="match status" value="1"/>
</dbReference>
<dbReference type="EMBL" id="BRXY01000449">
    <property type="protein sequence ID" value="GMH95751.1"/>
    <property type="molecule type" value="Genomic_DNA"/>
</dbReference>